<accession>A0A238D2V6</accession>
<dbReference type="Proteomes" id="UP000214566">
    <property type="component" value="Unassembled WGS sequence"/>
</dbReference>
<dbReference type="Gene3D" id="1.20.910.10">
    <property type="entry name" value="Heme oxygenase-like"/>
    <property type="match status" value="1"/>
</dbReference>
<keyword evidence="2" id="KW-1185">Reference proteome</keyword>
<gene>
    <name evidence="1" type="ORF">THIARS_60341</name>
</gene>
<dbReference type="InterPro" id="IPR016084">
    <property type="entry name" value="Haem_Oase-like_multi-hlx"/>
</dbReference>
<evidence type="ECO:0000313" key="1">
    <source>
        <dbReference type="EMBL" id="SBP87628.1"/>
    </source>
</evidence>
<dbReference type="RefSeq" id="WP_141202341.1">
    <property type="nucleotide sequence ID" value="NZ_LT592170.1"/>
</dbReference>
<dbReference type="AlphaFoldDB" id="A0A238D2V6"/>
<dbReference type="OrthoDB" id="9148556at2"/>
<evidence type="ECO:0000313" key="2">
    <source>
        <dbReference type="Proteomes" id="UP000214566"/>
    </source>
</evidence>
<organism evidence="1 2">
    <name type="scientific">Thiomonas delicata</name>
    <name type="common">Thiomonas cuprina</name>
    <dbReference type="NCBI Taxonomy" id="364030"/>
    <lineage>
        <taxon>Bacteria</taxon>
        <taxon>Pseudomonadati</taxon>
        <taxon>Pseudomonadota</taxon>
        <taxon>Betaproteobacteria</taxon>
        <taxon>Burkholderiales</taxon>
        <taxon>Thiomonas</taxon>
    </lineage>
</organism>
<proteinExistence type="predicted"/>
<dbReference type="SUPFAM" id="SSF48613">
    <property type="entry name" value="Heme oxygenase-like"/>
    <property type="match status" value="1"/>
</dbReference>
<sequence length="255" mass="28620">MSAIMTDSHASVVSAPPVQPDAGLDDLLKLRTALVLEHPLNQAVGGDPGRLFLMFELYADFVYDFTEYVCRLFMALRDEEMKSVIYENLVDELGLGSAKPSTWKVQHGELYRQFIHSLRLIEPYRATGIGQRITTIENASKAISRRFYDAHAAIITDGDDLQSFAAFSTIECWVCDLYAFWKRALVGMGCSEESLDMRTIDLHCICDVEHSAALDGLLRRKLSQGADALHRMRKGVVRGMAASERLFSDIHRELA</sequence>
<protein>
    <submittedName>
        <fullName evidence="1">Uncharacterized protein</fullName>
    </submittedName>
</protein>
<reference evidence="1 2" key="1">
    <citation type="submission" date="2016-06" db="EMBL/GenBank/DDBJ databases">
        <authorList>
            <person name="Kjaerup R.B."/>
            <person name="Dalgaard T.S."/>
            <person name="Juul-Madsen H.R."/>
        </authorList>
    </citation>
    <scope>NUCLEOTIDE SEQUENCE [LARGE SCALE GENOMIC DNA]</scope>
    <source>
        <strain evidence="1 2">DSM 16361</strain>
    </source>
</reference>
<dbReference type="EMBL" id="FLMQ01000055">
    <property type="protein sequence ID" value="SBP87628.1"/>
    <property type="molecule type" value="Genomic_DNA"/>
</dbReference>
<name>A0A238D2V6_THIDL</name>